<keyword evidence="4 6" id="KW-1133">Transmembrane helix</keyword>
<dbReference type="GO" id="GO:0016020">
    <property type="term" value="C:membrane"/>
    <property type="evidence" value="ECO:0007669"/>
    <property type="project" value="UniProtKB-SubCell"/>
</dbReference>
<evidence type="ECO:0000256" key="1">
    <source>
        <dbReference type="ARBA" id="ARBA00004167"/>
    </source>
</evidence>
<keyword evidence="3 6" id="KW-0812">Transmembrane</keyword>
<feature type="non-terminal residue" evidence="7">
    <location>
        <position position="106"/>
    </location>
</feature>
<dbReference type="GO" id="GO:0051402">
    <property type="term" value="P:neuron apoptotic process"/>
    <property type="evidence" value="ECO:0007669"/>
    <property type="project" value="TreeGrafter"/>
</dbReference>
<dbReference type="EMBL" id="VXAH01000361">
    <property type="protein sequence ID" value="NXK40553.1"/>
    <property type="molecule type" value="Genomic_DNA"/>
</dbReference>
<name>A0A7L0JAR0_PIPCL</name>
<sequence length="106" mass="12172">TKPFTGKQAFRNDRRPTNFDKKVLIWAGRFKKEEDIPKHISSDVLDAARNVVRIKVCYIMIALTVLGCLTMVITGKEAAKKDQTLLRVNIEKKAKWRAEVEKDQEA</sequence>
<reference evidence="7 8" key="1">
    <citation type="submission" date="2019-09" db="EMBL/GenBank/DDBJ databases">
        <title>Bird 10,000 Genomes (B10K) Project - Family phase.</title>
        <authorList>
            <person name="Zhang G."/>
        </authorList>
    </citation>
    <scope>NUCLEOTIDE SEQUENCE [LARGE SCALE GENOMIC DNA]</scope>
    <source>
        <strain evidence="7">B10K-DU-007-02</strain>
        <tissue evidence="7">Mixed tissue sample</tissue>
    </source>
</reference>
<evidence type="ECO:0000256" key="3">
    <source>
        <dbReference type="ARBA" id="ARBA00022692"/>
    </source>
</evidence>
<dbReference type="PANTHER" id="PTHR13674">
    <property type="entry name" value="GROWTH AND TRANSFORMATION-DEPENDENT PROTEIN"/>
    <property type="match status" value="1"/>
</dbReference>
<evidence type="ECO:0000313" key="8">
    <source>
        <dbReference type="Proteomes" id="UP000520962"/>
    </source>
</evidence>
<accession>A0A7L0JAR0</accession>
<dbReference type="GO" id="GO:0090200">
    <property type="term" value="P:positive regulation of release of cytochrome c from mitochondria"/>
    <property type="evidence" value="ECO:0007669"/>
    <property type="project" value="TreeGrafter"/>
</dbReference>
<proteinExistence type="inferred from homology"/>
<evidence type="ECO:0000313" key="7">
    <source>
        <dbReference type="EMBL" id="NXK40553.1"/>
    </source>
</evidence>
<dbReference type="Proteomes" id="UP000520962">
    <property type="component" value="Unassembled WGS sequence"/>
</dbReference>
<comment type="caution">
    <text evidence="7">The sequence shown here is derived from an EMBL/GenBank/DDBJ whole genome shotgun (WGS) entry which is preliminary data.</text>
</comment>
<gene>
    <name evidence="7" type="primary">Fam162a_1</name>
    <name evidence="7" type="ORF">PIPCHL_R04119</name>
</gene>
<keyword evidence="5 6" id="KW-0472">Membrane</keyword>
<keyword evidence="8" id="KW-1185">Reference proteome</keyword>
<comment type="similarity">
    <text evidence="2">Belongs to the UPF0389 family.</text>
</comment>
<protein>
    <submittedName>
        <fullName evidence="7">F162A protein</fullName>
    </submittedName>
</protein>
<feature type="non-terminal residue" evidence="7">
    <location>
        <position position="1"/>
    </location>
</feature>
<evidence type="ECO:0000256" key="5">
    <source>
        <dbReference type="ARBA" id="ARBA00023136"/>
    </source>
</evidence>
<evidence type="ECO:0000256" key="6">
    <source>
        <dbReference type="SAM" id="Phobius"/>
    </source>
</evidence>
<dbReference type="Pfam" id="PF06388">
    <property type="entry name" value="DUF1075"/>
    <property type="match status" value="1"/>
</dbReference>
<dbReference type="InterPro" id="IPR009432">
    <property type="entry name" value="DUF1075"/>
</dbReference>
<organism evidence="7 8">
    <name type="scientific">Piprites chloris</name>
    <name type="common">Wing-barred manakin</name>
    <dbReference type="NCBI Taxonomy" id="114369"/>
    <lineage>
        <taxon>Eukaryota</taxon>
        <taxon>Metazoa</taxon>
        <taxon>Chordata</taxon>
        <taxon>Craniata</taxon>
        <taxon>Vertebrata</taxon>
        <taxon>Euteleostomi</taxon>
        <taxon>Archelosauria</taxon>
        <taxon>Archosauria</taxon>
        <taxon>Dinosauria</taxon>
        <taxon>Saurischia</taxon>
        <taxon>Theropoda</taxon>
        <taxon>Coelurosauria</taxon>
        <taxon>Aves</taxon>
        <taxon>Neognathae</taxon>
        <taxon>Neoaves</taxon>
        <taxon>Telluraves</taxon>
        <taxon>Australaves</taxon>
        <taxon>Passeriformes</taxon>
        <taxon>Pipridae</taxon>
        <taxon>Piprites</taxon>
    </lineage>
</organism>
<dbReference type="GO" id="GO:0071456">
    <property type="term" value="P:cellular response to hypoxia"/>
    <property type="evidence" value="ECO:0007669"/>
    <property type="project" value="TreeGrafter"/>
</dbReference>
<comment type="subcellular location">
    <subcellularLocation>
        <location evidence="1">Membrane</location>
        <topology evidence="1">Single-pass membrane protein</topology>
    </subcellularLocation>
</comment>
<dbReference type="GO" id="GO:0005739">
    <property type="term" value="C:mitochondrion"/>
    <property type="evidence" value="ECO:0007669"/>
    <property type="project" value="TreeGrafter"/>
</dbReference>
<evidence type="ECO:0000256" key="2">
    <source>
        <dbReference type="ARBA" id="ARBA00007363"/>
    </source>
</evidence>
<dbReference type="AlphaFoldDB" id="A0A7L0JAR0"/>
<dbReference type="PANTHER" id="PTHR13674:SF6">
    <property type="entry name" value="PROTEIN FAM162B"/>
    <property type="match status" value="1"/>
</dbReference>
<evidence type="ECO:0000256" key="4">
    <source>
        <dbReference type="ARBA" id="ARBA00022989"/>
    </source>
</evidence>
<feature type="transmembrane region" description="Helical" evidence="6">
    <location>
        <begin position="52"/>
        <end position="73"/>
    </location>
</feature>